<organism evidence="1">
    <name type="scientific">Arundo donax</name>
    <name type="common">Giant reed</name>
    <name type="synonym">Donax arundinaceus</name>
    <dbReference type="NCBI Taxonomy" id="35708"/>
    <lineage>
        <taxon>Eukaryota</taxon>
        <taxon>Viridiplantae</taxon>
        <taxon>Streptophyta</taxon>
        <taxon>Embryophyta</taxon>
        <taxon>Tracheophyta</taxon>
        <taxon>Spermatophyta</taxon>
        <taxon>Magnoliopsida</taxon>
        <taxon>Liliopsida</taxon>
        <taxon>Poales</taxon>
        <taxon>Poaceae</taxon>
        <taxon>PACMAD clade</taxon>
        <taxon>Arundinoideae</taxon>
        <taxon>Arundineae</taxon>
        <taxon>Arundo</taxon>
    </lineage>
</organism>
<protein>
    <submittedName>
        <fullName evidence="1">Uncharacterized protein</fullName>
    </submittedName>
</protein>
<dbReference type="EMBL" id="GBRH01281134">
    <property type="protein sequence ID" value="JAD16761.1"/>
    <property type="molecule type" value="Transcribed_RNA"/>
</dbReference>
<reference evidence="1" key="1">
    <citation type="submission" date="2014-09" db="EMBL/GenBank/DDBJ databases">
        <authorList>
            <person name="Magalhaes I.L.F."/>
            <person name="Oliveira U."/>
            <person name="Santos F.R."/>
            <person name="Vidigal T.H.D.A."/>
            <person name="Brescovit A.D."/>
            <person name="Santos A.J."/>
        </authorList>
    </citation>
    <scope>NUCLEOTIDE SEQUENCE</scope>
    <source>
        <tissue evidence="1">Shoot tissue taken approximately 20 cm above the soil surface</tissue>
    </source>
</reference>
<sequence>MRTLFIYGRAIVKMLVLQVLVLQVLLLSQAILVYLKLTVIQRQQPPAISQLFKWVQLHL</sequence>
<proteinExistence type="predicted"/>
<reference evidence="1" key="2">
    <citation type="journal article" date="2015" name="Data Brief">
        <title>Shoot transcriptome of the giant reed, Arundo donax.</title>
        <authorList>
            <person name="Barrero R.A."/>
            <person name="Guerrero F.D."/>
            <person name="Moolhuijzen P."/>
            <person name="Goolsby J.A."/>
            <person name="Tidwell J."/>
            <person name="Bellgard S.E."/>
            <person name="Bellgard M.I."/>
        </authorList>
    </citation>
    <scope>NUCLEOTIDE SEQUENCE</scope>
    <source>
        <tissue evidence="1">Shoot tissue taken approximately 20 cm above the soil surface</tissue>
    </source>
</reference>
<accession>A0A0A8XSB9</accession>
<dbReference type="AlphaFoldDB" id="A0A0A8XSB9"/>
<name>A0A0A8XSB9_ARUDO</name>
<evidence type="ECO:0000313" key="1">
    <source>
        <dbReference type="EMBL" id="JAD16761.1"/>
    </source>
</evidence>